<evidence type="ECO:0000313" key="9">
    <source>
        <dbReference type="EMBL" id="TLD83037.1"/>
    </source>
</evidence>
<accession>A0A4U8SAX1</accession>
<evidence type="ECO:0000313" key="10">
    <source>
        <dbReference type="Proteomes" id="UP000029878"/>
    </source>
</evidence>
<keyword evidence="4 7" id="KW-0812">Transmembrane</keyword>
<feature type="transmembrane region" description="Helical" evidence="8">
    <location>
        <begin position="15"/>
        <end position="36"/>
    </location>
</feature>
<evidence type="ECO:0000256" key="7">
    <source>
        <dbReference type="RuleBase" id="RU003879"/>
    </source>
</evidence>
<evidence type="ECO:0000256" key="4">
    <source>
        <dbReference type="ARBA" id="ARBA00022692"/>
    </source>
</evidence>
<comment type="similarity">
    <text evidence="2 7">Belongs to the ExbD/TolR family.</text>
</comment>
<evidence type="ECO:0000256" key="3">
    <source>
        <dbReference type="ARBA" id="ARBA00022475"/>
    </source>
</evidence>
<comment type="caution">
    <text evidence="9">The sequence shown here is derived from an EMBL/GenBank/DDBJ whole genome shotgun (WGS) entry which is preliminary data.</text>
</comment>
<evidence type="ECO:0000256" key="8">
    <source>
        <dbReference type="SAM" id="Phobius"/>
    </source>
</evidence>
<dbReference type="GO" id="GO:0022857">
    <property type="term" value="F:transmembrane transporter activity"/>
    <property type="evidence" value="ECO:0007669"/>
    <property type="project" value="InterPro"/>
</dbReference>
<dbReference type="Gene3D" id="3.30.420.270">
    <property type="match status" value="1"/>
</dbReference>
<dbReference type="PANTHER" id="PTHR30558">
    <property type="entry name" value="EXBD MEMBRANE COMPONENT OF PMF-DRIVEN MACROMOLECULE IMPORT SYSTEM"/>
    <property type="match status" value="1"/>
</dbReference>
<evidence type="ECO:0000256" key="5">
    <source>
        <dbReference type="ARBA" id="ARBA00022989"/>
    </source>
</evidence>
<evidence type="ECO:0000256" key="6">
    <source>
        <dbReference type="ARBA" id="ARBA00023136"/>
    </source>
</evidence>
<dbReference type="Proteomes" id="UP000029878">
    <property type="component" value="Unassembled WGS sequence"/>
</dbReference>
<dbReference type="EMBL" id="JRPL02000012">
    <property type="protein sequence ID" value="TLD83037.1"/>
    <property type="molecule type" value="Genomic_DNA"/>
</dbReference>
<dbReference type="AlphaFoldDB" id="A0A4U8SAX1"/>
<gene>
    <name evidence="9" type="ORF">LS81_006205</name>
</gene>
<keyword evidence="7" id="KW-0813">Transport</keyword>
<dbReference type="PANTHER" id="PTHR30558:SF9">
    <property type="entry name" value="BIOPOLYMER TRANSPORT PROTEIN EXBD"/>
    <property type="match status" value="1"/>
</dbReference>
<dbReference type="RefSeq" id="WP_034346467.1">
    <property type="nucleotide sequence ID" value="NZ_FZNG01000047.1"/>
</dbReference>
<comment type="subcellular location">
    <subcellularLocation>
        <location evidence="1">Cell membrane</location>
        <topology evidence="1">Single-pass membrane protein</topology>
    </subcellularLocation>
    <subcellularLocation>
        <location evidence="7">Cell membrane</location>
        <topology evidence="7">Single-pass type II membrane protein</topology>
    </subcellularLocation>
</comment>
<dbReference type="GO" id="GO:0015031">
    <property type="term" value="P:protein transport"/>
    <property type="evidence" value="ECO:0007669"/>
    <property type="project" value="UniProtKB-KW"/>
</dbReference>
<proteinExistence type="inferred from homology"/>
<keyword evidence="7" id="KW-0653">Protein transport</keyword>
<protein>
    <submittedName>
        <fullName evidence="9">Biopolymer transporter ExbD</fullName>
    </submittedName>
</protein>
<sequence length="133" mass="15066">MIQVNDEAELSEINVTPFIDIMLVLLIIFMIVTPLITSSLHIDLPKASANTRQDDKKSFIVFVNNDAISLNDKEMDLDSLPSALDNLTHANKEEVIYFHVDKAVKYDRLMRVINMIKSNGYEKIALSGQIDDK</sequence>
<dbReference type="GO" id="GO:0005886">
    <property type="term" value="C:plasma membrane"/>
    <property type="evidence" value="ECO:0007669"/>
    <property type="project" value="UniProtKB-SubCell"/>
</dbReference>
<keyword evidence="6 8" id="KW-0472">Membrane</keyword>
<organism evidence="9 10">
    <name type="scientific">Helicobacter trogontum</name>
    <dbReference type="NCBI Taxonomy" id="50960"/>
    <lineage>
        <taxon>Bacteria</taxon>
        <taxon>Pseudomonadati</taxon>
        <taxon>Campylobacterota</taxon>
        <taxon>Epsilonproteobacteria</taxon>
        <taxon>Campylobacterales</taxon>
        <taxon>Helicobacteraceae</taxon>
        <taxon>Helicobacter</taxon>
    </lineage>
</organism>
<keyword evidence="5 8" id="KW-1133">Transmembrane helix</keyword>
<dbReference type="Pfam" id="PF02472">
    <property type="entry name" value="ExbD"/>
    <property type="match status" value="1"/>
</dbReference>
<dbReference type="InterPro" id="IPR003400">
    <property type="entry name" value="ExbD"/>
</dbReference>
<evidence type="ECO:0000256" key="2">
    <source>
        <dbReference type="ARBA" id="ARBA00005811"/>
    </source>
</evidence>
<dbReference type="OrthoDB" id="9798629at2"/>
<reference evidence="9 10" key="1">
    <citation type="journal article" date="2014" name="Genome Announc.">
        <title>Draft genome sequences of eight enterohepatic helicobacter species isolated from both laboratory and wild rodents.</title>
        <authorList>
            <person name="Sheh A."/>
            <person name="Shen Z."/>
            <person name="Fox J.G."/>
        </authorList>
    </citation>
    <scope>NUCLEOTIDE SEQUENCE [LARGE SCALE GENOMIC DNA]</scope>
    <source>
        <strain evidence="9 10">ATCC 700114</strain>
    </source>
</reference>
<evidence type="ECO:0000256" key="1">
    <source>
        <dbReference type="ARBA" id="ARBA00004162"/>
    </source>
</evidence>
<keyword evidence="3" id="KW-1003">Cell membrane</keyword>
<name>A0A4U8SAX1_9HELI</name>